<protein>
    <submittedName>
        <fullName evidence="2">Uncharacterized protein</fullName>
    </submittedName>
</protein>
<dbReference type="EMBL" id="JBHGVX010000001">
    <property type="protein sequence ID" value="KAL1800221.1"/>
    <property type="molecule type" value="Genomic_DNA"/>
</dbReference>
<reference evidence="2 3" key="1">
    <citation type="submission" date="2024-09" db="EMBL/GenBank/DDBJ databases">
        <title>T2T genomes of carrot and Alternaria dauci and their utility for understanding host-pathogen interaction during carrot leaf blight disease.</title>
        <authorList>
            <person name="Liu W."/>
            <person name="Xu S."/>
            <person name="Ou C."/>
            <person name="Liu X."/>
            <person name="Zhuang F."/>
            <person name="Deng X.W."/>
        </authorList>
    </citation>
    <scope>NUCLEOTIDE SEQUENCE [LARGE SCALE GENOMIC DNA]</scope>
    <source>
        <strain evidence="2 3">A2016</strain>
    </source>
</reference>
<feature type="chain" id="PRO_5046972355" evidence="1">
    <location>
        <begin position="22"/>
        <end position="312"/>
    </location>
</feature>
<name>A0ABR3UUU4_9PLEO</name>
<evidence type="ECO:0000313" key="2">
    <source>
        <dbReference type="EMBL" id="KAL1800221.1"/>
    </source>
</evidence>
<evidence type="ECO:0000256" key="1">
    <source>
        <dbReference type="SAM" id="SignalP"/>
    </source>
</evidence>
<comment type="caution">
    <text evidence="2">The sequence shown here is derived from an EMBL/GenBank/DDBJ whole genome shotgun (WGS) entry which is preliminary data.</text>
</comment>
<keyword evidence="3" id="KW-1185">Reference proteome</keyword>
<dbReference type="RefSeq" id="XP_069310805.1">
    <property type="nucleotide sequence ID" value="XM_069447872.1"/>
</dbReference>
<feature type="signal peptide" evidence="1">
    <location>
        <begin position="1"/>
        <end position="21"/>
    </location>
</feature>
<accession>A0ABR3UUU4</accession>
<dbReference type="GeneID" id="96080885"/>
<keyword evidence="1" id="KW-0732">Signal</keyword>
<gene>
    <name evidence="2" type="ORF">ACET3X_000563</name>
</gene>
<sequence length="312" mass="34147">MTLLQLFKISVLFLLVALTTASPIAVPTTKGVSVPITVPSDVSIAIPAGISGDVSDEVSTQINCYRCVYITLFCKQVRLNEDQCFELRCKDPDCYRCRNSCRETRQFDGSGSATVDSVVAESSPTSVASAMKREEAKKCFWVCIHTYCTRQCIGDDAVAALRANNALVIDEADMKTDTTISVASSHAQLKKPFLYHCDWTSGICWTDPPRQAVAGTEIRIEEIPDIPTKVCREVCATDESLCGLICDVDENEDKSVDFEQADTAYRGPKCHWECMFGQCWAVCGPMMAVGSADANSVTEASSHTCSWECSFV</sequence>
<dbReference type="Proteomes" id="UP001578633">
    <property type="component" value="Chromosome 1"/>
</dbReference>
<proteinExistence type="predicted"/>
<organism evidence="2 3">
    <name type="scientific">Alternaria dauci</name>
    <dbReference type="NCBI Taxonomy" id="48095"/>
    <lineage>
        <taxon>Eukaryota</taxon>
        <taxon>Fungi</taxon>
        <taxon>Dikarya</taxon>
        <taxon>Ascomycota</taxon>
        <taxon>Pezizomycotina</taxon>
        <taxon>Dothideomycetes</taxon>
        <taxon>Pleosporomycetidae</taxon>
        <taxon>Pleosporales</taxon>
        <taxon>Pleosporineae</taxon>
        <taxon>Pleosporaceae</taxon>
        <taxon>Alternaria</taxon>
        <taxon>Alternaria sect. Porri</taxon>
    </lineage>
</organism>
<evidence type="ECO:0000313" key="3">
    <source>
        <dbReference type="Proteomes" id="UP001578633"/>
    </source>
</evidence>